<dbReference type="Pfam" id="PF02798">
    <property type="entry name" value="GST_N"/>
    <property type="match status" value="1"/>
</dbReference>
<dbReference type="InterPro" id="IPR036282">
    <property type="entry name" value="Glutathione-S-Trfase_C_sf"/>
</dbReference>
<dbReference type="RefSeq" id="WP_264506053.1">
    <property type="nucleotide sequence ID" value="NZ_JAPDFL010000001.1"/>
</dbReference>
<dbReference type="PROSITE" id="PS50404">
    <property type="entry name" value="GST_NTER"/>
    <property type="match status" value="1"/>
</dbReference>
<dbReference type="Proteomes" id="UP001208938">
    <property type="component" value="Unassembled WGS sequence"/>
</dbReference>
<dbReference type="SUPFAM" id="SSF52833">
    <property type="entry name" value="Thioredoxin-like"/>
    <property type="match status" value="1"/>
</dbReference>
<evidence type="ECO:0000259" key="3">
    <source>
        <dbReference type="PROSITE" id="PS50405"/>
    </source>
</evidence>
<dbReference type="InterPro" id="IPR036249">
    <property type="entry name" value="Thioredoxin-like_sf"/>
</dbReference>
<evidence type="ECO:0000256" key="1">
    <source>
        <dbReference type="RuleBase" id="RU003494"/>
    </source>
</evidence>
<dbReference type="InterPro" id="IPR010987">
    <property type="entry name" value="Glutathione-S-Trfase_C-like"/>
</dbReference>
<dbReference type="Gene3D" id="1.20.1050.10">
    <property type="match status" value="1"/>
</dbReference>
<evidence type="ECO:0000259" key="2">
    <source>
        <dbReference type="PROSITE" id="PS50404"/>
    </source>
</evidence>
<evidence type="ECO:0000313" key="4">
    <source>
        <dbReference type="EMBL" id="MCW1933105.1"/>
    </source>
</evidence>
<dbReference type="PANTHER" id="PTHR44051:SF21">
    <property type="entry name" value="GLUTATHIONE S-TRANSFERASE FAMILY PROTEIN"/>
    <property type="match status" value="1"/>
</dbReference>
<dbReference type="SUPFAM" id="SSF47616">
    <property type="entry name" value="GST C-terminal domain-like"/>
    <property type="match status" value="1"/>
</dbReference>
<gene>
    <name evidence="4" type="ORF">OKW52_12780</name>
</gene>
<dbReference type="SFLD" id="SFLDG00358">
    <property type="entry name" value="Main_(cytGST)"/>
    <property type="match status" value="1"/>
</dbReference>
<organism evidence="4 5">
    <name type="scientific">Pararhodobacter zhoushanensis</name>
    <dbReference type="NCBI Taxonomy" id="2479545"/>
    <lineage>
        <taxon>Bacteria</taxon>
        <taxon>Pseudomonadati</taxon>
        <taxon>Pseudomonadota</taxon>
        <taxon>Alphaproteobacteria</taxon>
        <taxon>Rhodobacterales</taxon>
        <taxon>Paracoccaceae</taxon>
        <taxon>Pararhodobacter</taxon>
    </lineage>
</organism>
<feature type="domain" description="GST N-terminal" evidence="2">
    <location>
        <begin position="1"/>
        <end position="91"/>
    </location>
</feature>
<dbReference type="InterPro" id="IPR004045">
    <property type="entry name" value="Glutathione_S-Trfase_N"/>
</dbReference>
<comment type="caution">
    <text evidence="4">The sequence shown here is derived from an EMBL/GenBank/DDBJ whole genome shotgun (WGS) entry which is preliminary data.</text>
</comment>
<dbReference type="InterPro" id="IPR004046">
    <property type="entry name" value="GST_C"/>
</dbReference>
<dbReference type="Pfam" id="PF00043">
    <property type="entry name" value="GST_C"/>
    <property type="match status" value="1"/>
</dbReference>
<name>A0ABT3H071_9RHOB</name>
<reference evidence="4 5" key="1">
    <citation type="submission" date="2022-10" db="EMBL/GenBank/DDBJ databases">
        <title>Pararhodobacter sp. nov., isolated from marine algae.</title>
        <authorList>
            <person name="Choi B.J."/>
            <person name="Kim J.M."/>
            <person name="Lee J.K."/>
            <person name="Choi D.G."/>
            <person name="Jeon C.O."/>
        </authorList>
    </citation>
    <scope>NUCLEOTIDE SEQUENCE [LARGE SCALE GENOMIC DNA]</scope>
    <source>
        <strain evidence="4 5">ZQ420</strain>
    </source>
</reference>
<dbReference type="SFLD" id="SFLDS00019">
    <property type="entry name" value="Glutathione_Transferase_(cytos"/>
    <property type="match status" value="1"/>
</dbReference>
<dbReference type="CDD" id="cd03046">
    <property type="entry name" value="GST_N_GTT1_like"/>
    <property type="match status" value="1"/>
</dbReference>
<proteinExistence type="inferred from homology"/>
<dbReference type="Gene3D" id="3.40.30.10">
    <property type="entry name" value="Glutaredoxin"/>
    <property type="match status" value="1"/>
</dbReference>
<dbReference type="InterPro" id="IPR040079">
    <property type="entry name" value="Glutathione_S-Trfase"/>
</dbReference>
<comment type="similarity">
    <text evidence="1">Belongs to the GST superfamily.</text>
</comment>
<evidence type="ECO:0000313" key="5">
    <source>
        <dbReference type="Proteomes" id="UP001208938"/>
    </source>
</evidence>
<feature type="domain" description="GST C-terminal" evidence="3">
    <location>
        <begin position="95"/>
        <end position="219"/>
    </location>
</feature>
<dbReference type="PANTHER" id="PTHR44051">
    <property type="entry name" value="GLUTATHIONE S-TRANSFERASE-RELATED"/>
    <property type="match status" value="1"/>
</dbReference>
<protein>
    <submittedName>
        <fullName evidence="4">Glutathione S-transferase family protein</fullName>
    </submittedName>
</protein>
<sequence length="219" mass="23881">MVTIYGVLRSRATRPIWLMKELGEAFDHVPVIQAYRLSDPQAADAPFNTASPAFLAINPQSQIPAMTDGDLVLTESMAIALYLARKYGGPLAPASVAEEGEALQWGFTAISAIEGPALDILYTYAAKAQETAEGQARLATLTQTLARPMARLNAHLAAHPYLIGDRFTVADILMAECVRYVQPHGPAMAPYLAVQTWIDRLHARPAFAQMMAERNTEPM</sequence>
<keyword evidence="5" id="KW-1185">Reference proteome</keyword>
<accession>A0ABT3H071</accession>
<dbReference type="PROSITE" id="PS50405">
    <property type="entry name" value="GST_CTER"/>
    <property type="match status" value="1"/>
</dbReference>
<dbReference type="EMBL" id="JAPDFL010000001">
    <property type="protein sequence ID" value="MCW1933105.1"/>
    <property type="molecule type" value="Genomic_DNA"/>
</dbReference>